<name>A0A919QAV6_9ACTN</name>
<comment type="caution">
    <text evidence="2">The sequence shown here is derived from an EMBL/GenBank/DDBJ whole genome shotgun (WGS) entry which is preliminary data.</text>
</comment>
<dbReference type="Proteomes" id="UP000640052">
    <property type="component" value="Unassembled WGS sequence"/>
</dbReference>
<gene>
    <name evidence="2" type="ORF">Aph01nite_37460</name>
</gene>
<dbReference type="AlphaFoldDB" id="A0A919QAV6"/>
<reference evidence="2" key="1">
    <citation type="submission" date="2021-01" db="EMBL/GenBank/DDBJ databases">
        <title>Whole genome shotgun sequence of Acrocarpospora phusangensis NBRC 108782.</title>
        <authorList>
            <person name="Komaki H."/>
            <person name="Tamura T."/>
        </authorList>
    </citation>
    <scope>NUCLEOTIDE SEQUENCE</scope>
    <source>
        <strain evidence="2">NBRC 108782</strain>
    </source>
</reference>
<evidence type="ECO:0000256" key="1">
    <source>
        <dbReference type="SAM" id="Phobius"/>
    </source>
</evidence>
<sequence length="52" mass="5609">MNVIAAAAPEYGPGLLGFLIVFGLGVALFFLVKSMNKQISKIEVPSEKDKKK</sequence>
<protein>
    <submittedName>
        <fullName evidence="2">Uncharacterized protein</fullName>
    </submittedName>
</protein>
<keyword evidence="1" id="KW-0812">Transmembrane</keyword>
<dbReference type="EMBL" id="BOOA01000028">
    <property type="protein sequence ID" value="GIH25436.1"/>
    <property type="molecule type" value="Genomic_DNA"/>
</dbReference>
<keyword evidence="1" id="KW-1133">Transmembrane helix</keyword>
<evidence type="ECO:0000313" key="3">
    <source>
        <dbReference type="Proteomes" id="UP000640052"/>
    </source>
</evidence>
<feature type="transmembrane region" description="Helical" evidence="1">
    <location>
        <begin position="12"/>
        <end position="32"/>
    </location>
</feature>
<proteinExistence type="predicted"/>
<keyword evidence="3" id="KW-1185">Reference proteome</keyword>
<evidence type="ECO:0000313" key="2">
    <source>
        <dbReference type="EMBL" id="GIH25436.1"/>
    </source>
</evidence>
<organism evidence="2 3">
    <name type="scientific">Acrocarpospora phusangensis</name>
    <dbReference type="NCBI Taxonomy" id="1070424"/>
    <lineage>
        <taxon>Bacteria</taxon>
        <taxon>Bacillati</taxon>
        <taxon>Actinomycetota</taxon>
        <taxon>Actinomycetes</taxon>
        <taxon>Streptosporangiales</taxon>
        <taxon>Streptosporangiaceae</taxon>
        <taxon>Acrocarpospora</taxon>
    </lineage>
</organism>
<keyword evidence="1" id="KW-0472">Membrane</keyword>
<accession>A0A919QAV6</accession>
<dbReference type="RefSeq" id="WP_204042149.1">
    <property type="nucleotide sequence ID" value="NZ_BOOA01000028.1"/>
</dbReference>